<dbReference type="InterPro" id="IPR019756">
    <property type="entry name" value="Pept_S26A_signal_pept_1_Ser-AS"/>
</dbReference>
<reference evidence="11" key="2">
    <citation type="submission" date="2020-09" db="EMBL/GenBank/DDBJ databases">
        <authorList>
            <person name="Sun Q."/>
            <person name="Zhou Y."/>
        </authorList>
    </citation>
    <scope>NUCLEOTIDE SEQUENCE</scope>
    <source>
        <strain evidence="11">CGMCC 1.12987</strain>
    </source>
</reference>
<dbReference type="InterPro" id="IPR036286">
    <property type="entry name" value="LexA/Signal_pep-like_sf"/>
</dbReference>
<evidence type="ECO:0000256" key="7">
    <source>
        <dbReference type="PIRSR" id="PIRSR600223-1"/>
    </source>
</evidence>
<evidence type="ECO:0000259" key="10">
    <source>
        <dbReference type="Pfam" id="PF10502"/>
    </source>
</evidence>
<feature type="active site" evidence="7">
    <location>
        <position position="104"/>
    </location>
</feature>
<evidence type="ECO:0000256" key="9">
    <source>
        <dbReference type="RuleBase" id="RU362042"/>
    </source>
</evidence>
<evidence type="ECO:0000256" key="2">
    <source>
        <dbReference type="ARBA" id="ARBA00004401"/>
    </source>
</evidence>
<accession>A0A917LH56</accession>
<sequence length="195" mass="22152">MSRASLRKSSDNPGSPRPSRSKWLAELLDWFKTLAFALVIVLLLHFFVFNLSTVEGSSMEPTLDEKEWLFVNKAIYLLGQPEQGDVVILKDPEVGPERKDYLVKRVIGVPGDVIEIRNQKLYRNGELFLEAYTDSDVDDLDFGPHTVEQGKYFIMGDNRHAGASRDSRSFGTVTEDMILGRADVILWPITKMKFL</sequence>
<dbReference type="EMBL" id="BMGR01000020">
    <property type="protein sequence ID" value="GGG24202.1"/>
    <property type="molecule type" value="Genomic_DNA"/>
</dbReference>
<reference evidence="11" key="1">
    <citation type="journal article" date="2014" name="Int. J. Syst. Evol. Microbiol.">
        <title>Complete genome sequence of Corynebacterium casei LMG S-19264T (=DSM 44701T), isolated from a smear-ripened cheese.</title>
        <authorList>
            <consortium name="US DOE Joint Genome Institute (JGI-PGF)"/>
            <person name="Walter F."/>
            <person name="Albersmeier A."/>
            <person name="Kalinowski J."/>
            <person name="Ruckert C."/>
        </authorList>
    </citation>
    <scope>NUCLEOTIDE SEQUENCE</scope>
    <source>
        <strain evidence="11">CGMCC 1.12987</strain>
    </source>
</reference>
<dbReference type="NCBIfam" id="TIGR02227">
    <property type="entry name" value="sigpep_I_bact"/>
    <property type="match status" value="1"/>
</dbReference>
<dbReference type="GO" id="GO:0006465">
    <property type="term" value="P:signal peptide processing"/>
    <property type="evidence" value="ECO:0007669"/>
    <property type="project" value="InterPro"/>
</dbReference>
<dbReference type="PANTHER" id="PTHR43390">
    <property type="entry name" value="SIGNAL PEPTIDASE I"/>
    <property type="match status" value="1"/>
</dbReference>
<dbReference type="SUPFAM" id="SSF51306">
    <property type="entry name" value="LexA/Signal peptidase"/>
    <property type="match status" value="1"/>
</dbReference>
<comment type="subcellular location">
    <subcellularLocation>
        <location evidence="2">Cell membrane</location>
        <topology evidence="2">Single-pass type II membrane protein</topology>
    </subcellularLocation>
    <subcellularLocation>
        <location evidence="9">Membrane</location>
        <topology evidence="9">Single-pass type II membrane protein</topology>
    </subcellularLocation>
</comment>
<evidence type="ECO:0000256" key="5">
    <source>
        <dbReference type="ARBA" id="ARBA00022670"/>
    </source>
</evidence>
<protein>
    <recommendedName>
        <fullName evidence="4 8">Signal peptidase I</fullName>
        <ecNumber evidence="4 8">3.4.21.89</ecNumber>
    </recommendedName>
</protein>
<evidence type="ECO:0000256" key="1">
    <source>
        <dbReference type="ARBA" id="ARBA00000677"/>
    </source>
</evidence>
<keyword evidence="6 8" id="KW-0378">Hydrolase</keyword>
<dbReference type="InterPro" id="IPR000223">
    <property type="entry name" value="Pept_S26A_signal_pept_1"/>
</dbReference>
<gene>
    <name evidence="11" type="primary">sipT</name>
    <name evidence="11" type="ORF">GCM10010916_45920</name>
</gene>
<keyword evidence="8" id="KW-0472">Membrane</keyword>
<evidence type="ECO:0000313" key="11">
    <source>
        <dbReference type="EMBL" id="GGG24202.1"/>
    </source>
</evidence>
<proteinExistence type="inferred from homology"/>
<dbReference type="GO" id="GO:0009003">
    <property type="term" value="F:signal peptidase activity"/>
    <property type="evidence" value="ECO:0007669"/>
    <property type="project" value="UniProtKB-EC"/>
</dbReference>
<comment type="caution">
    <text evidence="11">The sequence shown here is derived from an EMBL/GenBank/DDBJ whole genome shotgun (WGS) entry which is preliminary data.</text>
</comment>
<keyword evidence="8" id="KW-1133">Transmembrane helix</keyword>
<dbReference type="EC" id="3.4.21.89" evidence="4 8"/>
<dbReference type="PRINTS" id="PR00727">
    <property type="entry name" value="LEADERPTASE"/>
</dbReference>
<dbReference type="CDD" id="cd06530">
    <property type="entry name" value="S26_SPase_I"/>
    <property type="match status" value="1"/>
</dbReference>
<organism evidence="11 12">
    <name type="scientific">Paenibacillus abyssi</name>
    <dbReference type="NCBI Taxonomy" id="1340531"/>
    <lineage>
        <taxon>Bacteria</taxon>
        <taxon>Bacillati</taxon>
        <taxon>Bacillota</taxon>
        <taxon>Bacilli</taxon>
        <taxon>Bacillales</taxon>
        <taxon>Paenibacillaceae</taxon>
        <taxon>Paenibacillus</taxon>
    </lineage>
</organism>
<evidence type="ECO:0000256" key="4">
    <source>
        <dbReference type="ARBA" id="ARBA00013208"/>
    </source>
</evidence>
<evidence type="ECO:0000313" key="12">
    <source>
        <dbReference type="Proteomes" id="UP000644756"/>
    </source>
</evidence>
<comment type="similarity">
    <text evidence="3 9">Belongs to the peptidase S26 family.</text>
</comment>
<evidence type="ECO:0000256" key="8">
    <source>
        <dbReference type="RuleBase" id="RU003993"/>
    </source>
</evidence>
<feature type="active site" evidence="7">
    <location>
        <position position="58"/>
    </location>
</feature>
<dbReference type="GO" id="GO:0005886">
    <property type="term" value="C:plasma membrane"/>
    <property type="evidence" value="ECO:0007669"/>
    <property type="project" value="UniProtKB-SubCell"/>
</dbReference>
<dbReference type="PROSITE" id="PS00501">
    <property type="entry name" value="SPASE_I_1"/>
    <property type="match status" value="1"/>
</dbReference>
<feature type="domain" description="Peptidase S26" evidence="10">
    <location>
        <begin position="28"/>
        <end position="187"/>
    </location>
</feature>
<dbReference type="Proteomes" id="UP000644756">
    <property type="component" value="Unassembled WGS sequence"/>
</dbReference>
<dbReference type="Gene3D" id="2.10.109.10">
    <property type="entry name" value="Umud Fragment, subunit A"/>
    <property type="match status" value="1"/>
</dbReference>
<dbReference type="GO" id="GO:0004252">
    <property type="term" value="F:serine-type endopeptidase activity"/>
    <property type="evidence" value="ECO:0007669"/>
    <property type="project" value="InterPro"/>
</dbReference>
<dbReference type="RefSeq" id="WP_188533421.1">
    <property type="nucleotide sequence ID" value="NZ_BMGR01000020.1"/>
</dbReference>
<dbReference type="AlphaFoldDB" id="A0A917LH56"/>
<dbReference type="PANTHER" id="PTHR43390:SF1">
    <property type="entry name" value="CHLOROPLAST PROCESSING PEPTIDASE"/>
    <property type="match status" value="1"/>
</dbReference>
<keyword evidence="5 8" id="KW-0645">Protease</keyword>
<name>A0A917LH56_9BACL</name>
<evidence type="ECO:0000256" key="6">
    <source>
        <dbReference type="ARBA" id="ARBA00022801"/>
    </source>
</evidence>
<dbReference type="InterPro" id="IPR019757">
    <property type="entry name" value="Pept_S26A_signal_pept_1_Lys-AS"/>
</dbReference>
<dbReference type="PROSITE" id="PS00760">
    <property type="entry name" value="SPASE_I_2"/>
    <property type="match status" value="1"/>
</dbReference>
<feature type="transmembrane region" description="Helical" evidence="8">
    <location>
        <begin position="27"/>
        <end position="49"/>
    </location>
</feature>
<dbReference type="Pfam" id="PF10502">
    <property type="entry name" value="Peptidase_S26"/>
    <property type="match status" value="1"/>
</dbReference>
<keyword evidence="8" id="KW-0812">Transmembrane</keyword>
<dbReference type="InterPro" id="IPR019533">
    <property type="entry name" value="Peptidase_S26"/>
</dbReference>
<comment type="catalytic activity">
    <reaction evidence="1 8">
        <text>Cleavage of hydrophobic, N-terminal signal or leader sequences from secreted and periplasmic proteins.</text>
        <dbReference type="EC" id="3.4.21.89"/>
    </reaction>
</comment>
<evidence type="ECO:0000256" key="3">
    <source>
        <dbReference type="ARBA" id="ARBA00009370"/>
    </source>
</evidence>
<keyword evidence="12" id="KW-1185">Reference proteome</keyword>